<evidence type="ECO:0000313" key="1">
    <source>
        <dbReference type="EMBL" id="GGV00634.1"/>
    </source>
</evidence>
<evidence type="ECO:0000313" key="2">
    <source>
        <dbReference type="Proteomes" id="UP000610124"/>
    </source>
</evidence>
<dbReference type="GeneID" id="97489317"/>
<comment type="caution">
    <text evidence="1">The sequence shown here is derived from an EMBL/GenBank/DDBJ whole genome shotgun (WGS) entry which is preliminary data.</text>
</comment>
<accession>A0A8H9LYH5</accession>
<dbReference type="EMBL" id="BMUB01000024">
    <property type="protein sequence ID" value="GGV00634.1"/>
    <property type="molecule type" value="Genomic_DNA"/>
</dbReference>
<proteinExistence type="predicted"/>
<dbReference type="Proteomes" id="UP000610124">
    <property type="component" value="Unassembled WGS sequence"/>
</dbReference>
<protein>
    <submittedName>
        <fullName evidence="1">Uncharacterized protein</fullName>
    </submittedName>
</protein>
<dbReference type="AlphaFoldDB" id="A0A8H9LYH5"/>
<reference evidence="1" key="2">
    <citation type="submission" date="2020-09" db="EMBL/GenBank/DDBJ databases">
        <authorList>
            <person name="Sun Q."/>
            <person name="Ohkuma M."/>
        </authorList>
    </citation>
    <scope>NUCLEOTIDE SEQUENCE</scope>
    <source>
        <strain evidence="1">JCM 4434</strain>
    </source>
</reference>
<reference evidence="1" key="1">
    <citation type="journal article" date="2014" name="Int. J. Syst. Evol. Microbiol.">
        <title>Complete genome sequence of Corynebacterium casei LMG S-19264T (=DSM 44701T), isolated from a smear-ripened cheese.</title>
        <authorList>
            <consortium name="US DOE Joint Genome Institute (JGI-PGF)"/>
            <person name="Walter F."/>
            <person name="Albersmeier A."/>
            <person name="Kalinowski J."/>
            <person name="Ruckert C."/>
        </authorList>
    </citation>
    <scope>NUCLEOTIDE SEQUENCE</scope>
    <source>
        <strain evidence="1">JCM 4434</strain>
    </source>
</reference>
<organism evidence="1 2">
    <name type="scientific">Kitasatospora aureofaciens</name>
    <name type="common">Streptomyces aureofaciens</name>
    <dbReference type="NCBI Taxonomy" id="1894"/>
    <lineage>
        <taxon>Bacteria</taxon>
        <taxon>Bacillati</taxon>
        <taxon>Actinomycetota</taxon>
        <taxon>Actinomycetes</taxon>
        <taxon>Kitasatosporales</taxon>
        <taxon>Streptomycetaceae</taxon>
        <taxon>Kitasatospora</taxon>
    </lineage>
</organism>
<dbReference type="RefSeq" id="WP_157881776.1">
    <property type="nucleotide sequence ID" value="NZ_BMUB01000024.1"/>
</dbReference>
<name>A0A8H9LYH5_KITAU</name>
<gene>
    <name evidence="1" type="ORF">GCM10010502_63930</name>
</gene>
<sequence>MNWTPIGETGSDLAVDDQTVYRLSTDHQTITRWTGHGTERTTIDTPATALTATG</sequence>